<evidence type="ECO:0000313" key="3">
    <source>
        <dbReference type="EMBL" id="GFO84118.1"/>
    </source>
</evidence>
<dbReference type="RefSeq" id="WP_201309872.1">
    <property type="nucleotide sequence ID" value="NZ_BLYI01000009.1"/>
</dbReference>
<dbReference type="InterPro" id="IPR026870">
    <property type="entry name" value="Zinc_ribbon_dom"/>
</dbReference>
<sequence length="295" mass="32884">MKKSKKRVCKHCNAELPEGAKVCPECGKKVSHKLVWGIVIAVVVVIAAVLILVSGNSNKPPKEKEYVKEDQIGSVFTNPDKYKDKYIKIKGQVFNVEEDNGTYVLQVWYDIKDYDKNFIVVTDKKFENEDYISVDGWITGEFTGENVVGGKVSCPQIQAVSVEKTTYQDVAAPTVKEITVNKTSAQHGVKVTVEKVEFAEEETRIYVKAENDSSDTVNIYAYAAEAIQDGKQIGLSDESYMAGYDELEDTISAGSSDTGIILFKKMDPDKSFKLQLGAYSDNFDITLNDFTFEIQ</sequence>
<feature type="domain" description="Zinc-ribbon" evidence="2">
    <location>
        <begin position="9"/>
        <end position="30"/>
    </location>
</feature>
<name>A0A916Q490_9FIRM</name>
<keyword evidence="1" id="KW-0812">Transmembrane</keyword>
<dbReference type="EMBL" id="BLYI01000009">
    <property type="protein sequence ID" value="GFO84118.1"/>
    <property type="molecule type" value="Genomic_DNA"/>
</dbReference>
<organism evidence="3 4">
    <name type="scientific">Anaerostipes butyraticus</name>
    <dbReference type="NCBI Taxonomy" id="645466"/>
    <lineage>
        <taxon>Bacteria</taxon>
        <taxon>Bacillati</taxon>
        <taxon>Bacillota</taxon>
        <taxon>Clostridia</taxon>
        <taxon>Lachnospirales</taxon>
        <taxon>Lachnospiraceae</taxon>
        <taxon>Anaerostipes</taxon>
    </lineage>
</organism>
<keyword evidence="1" id="KW-0472">Membrane</keyword>
<reference evidence="3" key="1">
    <citation type="submission" date="2020-06" db="EMBL/GenBank/DDBJ databases">
        <title>Characterization of fructooligosaccharide metabolism and fructooligosaccharide-degrading enzymes in human commensal butyrate producers.</title>
        <authorList>
            <person name="Tanno H."/>
            <person name="Fujii T."/>
            <person name="Hirano K."/>
            <person name="Maeno S."/>
            <person name="Tonozuka T."/>
            <person name="Sakamoto M."/>
            <person name="Ohkuma M."/>
            <person name="Tochio T."/>
            <person name="Endo A."/>
        </authorList>
    </citation>
    <scope>NUCLEOTIDE SEQUENCE</scope>
    <source>
        <strain evidence="3">JCM 17466</strain>
    </source>
</reference>
<gene>
    <name evidence="3" type="ORF">ANBU17_04650</name>
</gene>
<protein>
    <recommendedName>
        <fullName evidence="2">Zinc-ribbon domain-containing protein</fullName>
    </recommendedName>
</protein>
<dbReference type="Proteomes" id="UP000613208">
    <property type="component" value="Unassembled WGS sequence"/>
</dbReference>
<evidence type="ECO:0000313" key="4">
    <source>
        <dbReference type="Proteomes" id="UP000613208"/>
    </source>
</evidence>
<feature type="transmembrane region" description="Helical" evidence="1">
    <location>
        <begin position="34"/>
        <end position="53"/>
    </location>
</feature>
<evidence type="ECO:0000259" key="2">
    <source>
        <dbReference type="Pfam" id="PF13240"/>
    </source>
</evidence>
<accession>A0A916Q490</accession>
<keyword evidence="1" id="KW-1133">Transmembrane helix</keyword>
<comment type="caution">
    <text evidence="3">The sequence shown here is derived from an EMBL/GenBank/DDBJ whole genome shotgun (WGS) entry which is preliminary data.</text>
</comment>
<dbReference type="AlphaFoldDB" id="A0A916Q490"/>
<keyword evidence="4" id="KW-1185">Reference proteome</keyword>
<dbReference type="Pfam" id="PF13240">
    <property type="entry name" value="Zn_Ribbon_1"/>
    <property type="match status" value="1"/>
</dbReference>
<evidence type="ECO:0000256" key="1">
    <source>
        <dbReference type="SAM" id="Phobius"/>
    </source>
</evidence>
<proteinExistence type="predicted"/>